<accession>A0A1W1DIT4</accession>
<organism evidence="4">
    <name type="scientific">hydrothermal vent metagenome</name>
    <dbReference type="NCBI Taxonomy" id="652676"/>
    <lineage>
        <taxon>unclassified sequences</taxon>
        <taxon>metagenomes</taxon>
        <taxon>ecological metagenomes</taxon>
    </lineage>
</organism>
<dbReference type="FunFam" id="2.40.30.10:FF:000007">
    <property type="entry name" value="Translation initiation factor IF-2"/>
    <property type="match status" value="1"/>
</dbReference>
<dbReference type="GO" id="GO:0003743">
    <property type="term" value="F:translation initiation factor activity"/>
    <property type="evidence" value="ECO:0007669"/>
    <property type="project" value="UniProtKB-KW"/>
</dbReference>
<feature type="domain" description="Elongation factor G-like" evidence="3">
    <location>
        <begin position="36"/>
        <end position="115"/>
    </location>
</feature>
<reference evidence="4" key="1">
    <citation type="submission" date="2016-10" db="EMBL/GenBank/DDBJ databases">
        <authorList>
            <person name="de Groot N.N."/>
        </authorList>
    </citation>
    <scope>NUCLEOTIDE SEQUENCE</scope>
</reference>
<dbReference type="Gene3D" id="2.40.30.10">
    <property type="entry name" value="Translation factors"/>
    <property type="match status" value="1"/>
</dbReference>
<dbReference type="InterPro" id="IPR009000">
    <property type="entry name" value="Transl_B-barrel_sf"/>
</dbReference>
<evidence type="ECO:0000313" key="4">
    <source>
        <dbReference type="EMBL" id="SFV81053.1"/>
    </source>
</evidence>
<dbReference type="AlphaFoldDB" id="A0A1W1DIT4"/>
<dbReference type="InterPro" id="IPR044145">
    <property type="entry name" value="IF2_II"/>
</dbReference>
<dbReference type="PANTHER" id="PTHR43381">
    <property type="entry name" value="TRANSLATION INITIATION FACTOR IF-2-RELATED"/>
    <property type="match status" value="1"/>
</dbReference>
<evidence type="ECO:0000256" key="1">
    <source>
        <dbReference type="ARBA" id="ARBA00022741"/>
    </source>
</evidence>
<dbReference type="InterPro" id="IPR053905">
    <property type="entry name" value="EF-G-like_DII"/>
</dbReference>
<protein>
    <submittedName>
        <fullName evidence="4">Translation initiation factor 2</fullName>
    </submittedName>
</protein>
<gene>
    <name evidence="4" type="ORF">MNB_SUP05-12-656</name>
</gene>
<dbReference type="GO" id="GO:0005525">
    <property type="term" value="F:GTP binding"/>
    <property type="evidence" value="ECO:0007669"/>
    <property type="project" value="UniProtKB-KW"/>
</dbReference>
<dbReference type="CDD" id="cd03702">
    <property type="entry name" value="IF2_mtIF2_II"/>
    <property type="match status" value="1"/>
</dbReference>
<evidence type="ECO:0000256" key="2">
    <source>
        <dbReference type="ARBA" id="ARBA00023134"/>
    </source>
</evidence>
<evidence type="ECO:0000259" key="3">
    <source>
        <dbReference type="Pfam" id="PF22042"/>
    </source>
</evidence>
<dbReference type="EMBL" id="FPHT01000149">
    <property type="protein sequence ID" value="SFV81053.1"/>
    <property type="molecule type" value="Genomic_DNA"/>
</dbReference>
<dbReference type="PANTHER" id="PTHR43381:SF5">
    <property type="entry name" value="TR-TYPE G DOMAIN-CONTAINING PROTEIN"/>
    <property type="match status" value="1"/>
</dbReference>
<keyword evidence="2" id="KW-0342">GTP-binding</keyword>
<keyword evidence="4" id="KW-0396">Initiation factor</keyword>
<keyword evidence="4" id="KW-0648">Protein biosynthesis</keyword>
<dbReference type="InterPro" id="IPR015760">
    <property type="entry name" value="TIF_IF2"/>
</dbReference>
<dbReference type="GO" id="GO:0005829">
    <property type="term" value="C:cytosol"/>
    <property type="evidence" value="ECO:0007669"/>
    <property type="project" value="TreeGrafter"/>
</dbReference>
<dbReference type="SUPFAM" id="SSF50447">
    <property type="entry name" value="Translation proteins"/>
    <property type="match status" value="1"/>
</dbReference>
<keyword evidence="1" id="KW-0547">Nucleotide-binding</keyword>
<sequence length="125" mass="13013">MMVPVSAHTGEGVDALLESITLTAEILEFSAVVDAPASGTVLEARLDKGRGKVTTILVQSGTLKKGDIMIAGLEYGKVKQIVDDNGKPVKQAGPSTPVEVLGLSGVPNSGDEVLVVESERKDQRS</sequence>
<proteinExistence type="predicted"/>
<dbReference type="Pfam" id="PF22042">
    <property type="entry name" value="EF-G_D2"/>
    <property type="match status" value="1"/>
</dbReference>
<name>A0A1W1DIT4_9ZZZZ</name>